<dbReference type="GO" id="GO:0005886">
    <property type="term" value="C:plasma membrane"/>
    <property type="evidence" value="ECO:0007669"/>
    <property type="project" value="UniProtKB-SubCell"/>
</dbReference>
<keyword evidence="6 7" id="KW-0472">Membrane</keyword>
<feature type="transmembrane region" description="Helical" evidence="7">
    <location>
        <begin position="282"/>
        <end position="306"/>
    </location>
</feature>
<sequence length="312" mass="34206">MSRRPRTTRSEPGTLRVRGRRALPLYLAVSPYYLLFALFAAVPIAFTAYISLTSWSGLGEARFVGLKNYEWLVTDKLFWKSLVNTLILWVMSTVPCLTIATLVALALNSVTRFSNTYRVAYLLPNVTSLVAMGILFSSVFSSNFGLANAFLNVLGMENVKWLKTEWGIKIAIATLTTWSFVGYNALIILAGLQSIPKQIYEAAALDGAGPVKQFFSITLPLLRPIVLFVTIMSTIGSLQSFTESQVMTSSQVSSAAASGGVGNSGLTMVMYFYAVAFQDNRYGYGAAIAWGVVVVVLVFAIINFFAVRRRES</sequence>
<comment type="subcellular location">
    <subcellularLocation>
        <location evidence="1 7">Cell membrane</location>
        <topology evidence="1 7">Multi-pass membrane protein</topology>
    </subcellularLocation>
</comment>
<name>A0A3P1WWE2_9ACTN</name>
<dbReference type="AlphaFoldDB" id="A0A3P1WWE2"/>
<feature type="transmembrane region" description="Helical" evidence="7">
    <location>
        <begin position="119"/>
        <end position="146"/>
    </location>
</feature>
<evidence type="ECO:0000256" key="3">
    <source>
        <dbReference type="ARBA" id="ARBA00022475"/>
    </source>
</evidence>
<dbReference type="Gene3D" id="1.10.3720.10">
    <property type="entry name" value="MetI-like"/>
    <property type="match status" value="1"/>
</dbReference>
<dbReference type="Pfam" id="PF00528">
    <property type="entry name" value="BPD_transp_1"/>
    <property type="match status" value="1"/>
</dbReference>
<feature type="transmembrane region" description="Helical" evidence="7">
    <location>
        <begin position="86"/>
        <end position="107"/>
    </location>
</feature>
<feature type="transmembrane region" description="Helical" evidence="7">
    <location>
        <begin position="213"/>
        <end position="235"/>
    </location>
</feature>
<accession>A0A3P1WWE2</accession>
<organism evidence="9 10">
    <name type="scientific">Arachnia propionica</name>
    <dbReference type="NCBI Taxonomy" id="1750"/>
    <lineage>
        <taxon>Bacteria</taxon>
        <taxon>Bacillati</taxon>
        <taxon>Actinomycetota</taxon>
        <taxon>Actinomycetes</taxon>
        <taxon>Propionibacteriales</taxon>
        <taxon>Propionibacteriaceae</taxon>
        <taxon>Arachnia</taxon>
    </lineage>
</organism>
<feature type="transmembrane region" description="Helical" evidence="7">
    <location>
        <begin position="166"/>
        <end position="192"/>
    </location>
</feature>
<evidence type="ECO:0000256" key="2">
    <source>
        <dbReference type="ARBA" id="ARBA00022448"/>
    </source>
</evidence>
<keyword evidence="4 7" id="KW-0812">Transmembrane</keyword>
<evidence type="ECO:0000256" key="1">
    <source>
        <dbReference type="ARBA" id="ARBA00004651"/>
    </source>
</evidence>
<dbReference type="SUPFAM" id="SSF161098">
    <property type="entry name" value="MetI-like"/>
    <property type="match status" value="1"/>
</dbReference>
<feature type="domain" description="ABC transmembrane type-1" evidence="8">
    <location>
        <begin position="82"/>
        <end position="305"/>
    </location>
</feature>
<proteinExistence type="inferred from homology"/>
<dbReference type="EMBL" id="RQYT01000003">
    <property type="protein sequence ID" value="RRD50922.1"/>
    <property type="molecule type" value="Genomic_DNA"/>
</dbReference>
<dbReference type="PANTHER" id="PTHR30193:SF37">
    <property type="entry name" value="INNER MEMBRANE ABC TRANSPORTER PERMEASE PROTEIN YCJO"/>
    <property type="match status" value="1"/>
</dbReference>
<evidence type="ECO:0000256" key="4">
    <source>
        <dbReference type="ARBA" id="ARBA00022692"/>
    </source>
</evidence>
<keyword evidence="2 7" id="KW-0813">Transport</keyword>
<dbReference type="Proteomes" id="UP000280935">
    <property type="component" value="Unassembled WGS sequence"/>
</dbReference>
<keyword evidence="5 7" id="KW-1133">Transmembrane helix</keyword>
<evidence type="ECO:0000313" key="10">
    <source>
        <dbReference type="Proteomes" id="UP000280935"/>
    </source>
</evidence>
<evidence type="ECO:0000256" key="7">
    <source>
        <dbReference type="RuleBase" id="RU363032"/>
    </source>
</evidence>
<reference evidence="9 10" key="1">
    <citation type="submission" date="2018-11" db="EMBL/GenBank/DDBJ databases">
        <title>Genomes From Bacteria Associated with the Canine Oral Cavity: a Test Case for Automated Genome-Based Taxonomic Assignment.</title>
        <authorList>
            <person name="Coil D.A."/>
            <person name="Jospin G."/>
            <person name="Darling A.E."/>
            <person name="Wallis C."/>
            <person name="Davis I.J."/>
            <person name="Harris S."/>
            <person name="Eisen J.A."/>
            <person name="Holcombe L.J."/>
            <person name="O'Flynn C."/>
        </authorList>
    </citation>
    <scope>NUCLEOTIDE SEQUENCE [LARGE SCALE GENOMIC DNA]</scope>
    <source>
        <strain evidence="9 10">OH2822_COT-296</strain>
    </source>
</reference>
<protein>
    <submittedName>
        <fullName evidence="9">Sugar ABC transporter permease</fullName>
    </submittedName>
</protein>
<keyword evidence="3" id="KW-1003">Cell membrane</keyword>
<dbReference type="InterPro" id="IPR000515">
    <property type="entry name" value="MetI-like"/>
</dbReference>
<gene>
    <name evidence="9" type="ORF">EII35_02405</name>
</gene>
<evidence type="ECO:0000256" key="5">
    <source>
        <dbReference type="ARBA" id="ARBA00022989"/>
    </source>
</evidence>
<dbReference type="GO" id="GO:0055085">
    <property type="term" value="P:transmembrane transport"/>
    <property type="evidence" value="ECO:0007669"/>
    <property type="project" value="InterPro"/>
</dbReference>
<dbReference type="PANTHER" id="PTHR30193">
    <property type="entry name" value="ABC TRANSPORTER PERMEASE PROTEIN"/>
    <property type="match status" value="1"/>
</dbReference>
<feature type="transmembrane region" description="Helical" evidence="7">
    <location>
        <begin position="255"/>
        <end position="275"/>
    </location>
</feature>
<evidence type="ECO:0000313" key="9">
    <source>
        <dbReference type="EMBL" id="RRD50922.1"/>
    </source>
</evidence>
<dbReference type="InterPro" id="IPR035906">
    <property type="entry name" value="MetI-like_sf"/>
</dbReference>
<comment type="similarity">
    <text evidence="7">Belongs to the binding-protein-dependent transport system permease family.</text>
</comment>
<dbReference type="InterPro" id="IPR051393">
    <property type="entry name" value="ABC_transporter_permease"/>
</dbReference>
<dbReference type="PROSITE" id="PS50928">
    <property type="entry name" value="ABC_TM1"/>
    <property type="match status" value="1"/>
</dbReference>
<dbReference type="OrthoDB" id="9804439at2"/>
<dbReference type="CDD" id="cd06261">
    <property type="entry name" value="TM_PBP2"/>
    <property type="match status" value="1"/>
</dbReference>
<feature type="transmembrane region" description="Helical" evidence="7">
    <location>
        <begin position="25"/>
        <end position="50"/>
    </location>
</feature>
<comment type="caution">
    <text evidence="9">The sequence shown here is derived from an EMBL/GenBank/DDBJ whole genome shotgun (WGS) entry which is preliminary data.</text>
</comment>
<evidence type="ECO:0000259" key="8">
    <source>
        <dbReference type="PROSITE" id="PS50928"/>
    </source>
</evidence>
<dbReference type="RefSeq" id="WP_125226870.1">
    <property type="nucleotide sequence ID" value="NZ_RQYT01000003.1"/>
</dbReference>
<evidence type="ECO:0000256" key="6">
    <source>
        <dbReference type="ARBA" id="ARBA00023136"/>
    </source>
</evidence>